<accession>A0A5A8CDK4</accession>
<feature type="compositionally biased region" description="Low complexity" evidence="1">
    <location>
        <begin position="1058"/>
        <end position="1074"/>
    </location>
</feature>
<gene>
    <name evidence="3" type="ORF">FNF29_05024</name>
</gene>
<dbReference type="Pfam" id="PF02141">
    <property type="entry name" value="DENN"/>
    <property type="match status" value="1"/>
</dbReference>
<feature type="domain" description="UDENN" evidence="2">
    <location>
        <begin position="451"/>
        <end position="864"/>
    </location>
</feature>
<dbReference type="InterPro" id="IPR001194">
    <property type="entry name" value="cDENN_dom"/>
</dbReference>
<dbReference type="SMART" id="SM00800">
    <property type="entry name" value="uDENN"/>
    <property type="match status" value="1"/>
</dbReference>
<evidence type="ECO:0000259" key="2">
    <source>
        <dbReference type="PROSITE" id="PS50211"/>
    </source>
</evidence>
<dbReference type="GO" id="GO:0031410">
    <property type="term" value="C:cytoplasmic vesicle"/>
    <property type="evidence" value="ECO:0007669"/>
    <property type="project" value="TreeGrafter"/>
</dbReference>
<proteinExistence type="predicted"/>
<dbReference type="Gene3D" id="3.40.50.11500">
    <property type="match status" value="1"/>
</dbReference>
<feature type="region of interest" description="Disordered" evidence="1">
    <location>
        <begin position="1436"/>
        <end position="1457"/>
    </location>
</feature>
<feature type="region of interest" description="Disordered" evidence="1">
    <location>
        <begin position="894"/>
        <end position="915"/>
    </location>
</feature>
<dbReference type="Proteomes" id="UP000323011">
    <property type="component" value="Unassembled WGS sequence"/>
</dbReference>
<protein>
    <recommendedName>
        <fullName evidence="2">UDENN domain-containing protein</fullName>
    </recommendedName>
</protein>
<feature type="compositionally biased region" description="Basic and acidic residues" evidence="1">
    <location>
        <begin position="1492"/>
        <end position="1503"/>
    </location>
</feature>
<feature type="compositionally biased region" description="Low complexity" evidence="1">
    <location>
        <begin position="123"/>
        <end position="135"/>
    </location>
</feature>
<feature type="region of interest" description="Disordered" evidence="1">
    <location>
        <begin position="1336"/>
        <end position="1370"/>
    </location>
</feature>
<dbReference type="InterPro" id="IPR051696">
    <property type="entry name" value="DENN_Domain_GEFs"/>
</dbReference>
<sequence>MERRGVAGQSEAPAAGSGVSDSASSDDLGGSDDCDVAVVDCPVDLTGLDTVTGPSAAFRPLKQRGESLPRNLSNASSLAALAGRDTALLDVQPSARSAASDALGQRPGSSLLSKAEQHSSAWSGASPRSAVSPSRSEADASGSRTWKPRPSGLHALPRPLSPSQDPWLTGVDSIEEAAEPSFMLGVGAGGLGGFPTTPVAPHDQASPSAPASLFGSRHQTARRANESPGLRVPDPSGKAGGTAKGRDGDRAHAIRQSAQRSSRGMTPSTGVSGGTGWAAIGSAGSASRRSLADALMSGPSQEEGRARHHRRSRSDRSAAQSHVSLSGQRSPSRGEDAGRGEGASFASSSLAGASVSEASTRRLAIDATAAGMRPADVDLALDMVREAREARAKQADRHTKRRSQGHAGQAGSAGGLDPSGLPPGALVDATAPSSRCLDYIVAVSIGSLRSAGAVATSPSPESLPFTTRITARVPSRELPNAPLPPNVEAFAFPEGVTLSLRWRPDRALAYVLTQQDGTVFYCTALVSWERVHPAVVVSLFATADATGSSATESSDDPGGEVDGESAGSVGDYDEDDVDASSDGAAHDIGDDGGYVDEDAVGFADSGKASVGAPAATPSHIVLPPWLSPDGSGAPGFAGAIGTAGLGPGAAAAAAAQARQHTAAPTEAPDAQGSPSVFAPRALIAVSRLPLFGFQRAVLCQLRRIDAAERRGAHHGQPLAAYMAYVAAAPLPQPGIASLGLPLGDVHIVIARPPPQHLSRLDLPVAPALLGLRPEALAEAVFALICERQVVVVATGRPHLLTPACELLLSLSPLSWVSPYVPVLPPEMAFVLGIPTPCLLGWSGPVSLAVRNASDALIVDLSTGCAFDASRGASAQTPFAAAFATAAGSSSGGGGALAPGGGAAGDGKGAAVGQGAAAHGGAGAASHFVPRGATTTPTLPSSVLRSLANVLSLASRRAVWSCAAKLKVAVAGSAPTYAGEDGAFASRRSPANKSRASEAAVASAADASAGAASHNADLPANAQLRAAALAVAFASDGAAPLEAAQHGSHRHRSKREALARSSHAFSAAAEAAPATTPAPPLPSSASSSRRQSRSKRRVGLPSAAAAILGADGGDAPPGSGTSPTFTGRALADSLELAFPETAGLVPPLLPPALDAVAFREADQARKRAQAQRARADGAGTARSSVALVSAPWGASDGRGLTTVLPSAVAALLFSQHAAASTRRGSDAGGDTIGGLESGSHAWQPEARASGLPSASGQHATWAWDPRTTVPALALAELDPATGRWTLPGSPSQAGGSSWMLDLPADRLPDDRLLAAVESALREAAAEAARLAAEAARAQAPPWTDAGSSSLSSRAGGAAGEQTASPGAGGERLSLRGAHAAQGDGPRDRIQVAPGAVGALQGVAIASGWVSLMAAAAGFGAGSKARLFGPGLLRTQSDAAHMRSPGSGAASASRPGSKHVVAAASSERVIASAFAGTASVADTSTVLPGSDAASRADEHTEIGGG</sequence>
<name>A0A5A8CDK4_CAFRO</name>
<dbReference type="PANTHER" id="PTHR12296">
    <property type="entry name" value="DENN DOMAIN-CONTAINING PROTEIN 4"/>
    <property type="match status" value="1"/>
</dbReference>
<dbReference type="PROSITE" id="PS50211">
    <property type="entry name" value="DENN"/>
    <property type="match status" value="1"/>
</dbReference>
<feature type="region of interest" description="Disordered" evidence="1">
    <location>
        <begin position="1041"/>
        <end position="1099"/>
    </location>
</feature>
<feature type="region of interest" description="Disordered" evidence="1">
    <location>
        <begin position="98"/>
        <end position="168"/>
    </location>
</feature>
<keyword evidence="4" id="KW-1185">Reference proteome</keyword>
<dbReference type="InterPro" id="IPR043153">
    <property type="entry name" value="DENN_C"/>
</dbReference>
<reference evidence="3 4" key="1">
    <citation type="submission" date="2019-07" db="EMBL/GenBank/DDBJ databases">
        <title>Genomes of Cafeteria roenbergensis.</title>
        <authorList>
            <person name="Fischer M.G."/>
            <person name="Hackl T."/>
            <person name="Roman M."/>
        </authorList>
    </citation>
    <scope>NUCLEOTIDE SEQUENCE [LARGE SCALE GENOMIC DNA]</scope>
    <source>
        <strain evidence="3 4">BVI</strain>
    </source>
</reference>
<dbReference type="OMA" id="ICTISHW"/>
<feature type="compositionally biased region" description="Polar residues" evidence="1">
    <location>
        <begin position="256"/>
        <end position="270"/>
    </location>
</feature>
<evidence type="ECO:0000256" key="1">
    <source>
        <dbReference type="SAM" id="MobiDB-lite"/>
    </source>
</evidence>
<dbReference type="Pfam" id="PF03456">
    <property type="entry name" value="uDENN"/>
    <property type="match status" value="1"/>
</dbReference>
<dbReference type="GO" id="GO:0032483">
    <property type="term" value="P:regulation of Rab protein signal transduction"/>
    <property type="evidence" value="ECO:0007669"/>
    <property type="project" value="TreeGrafter"/>
</dbReference>
<feature type="compositionally biased region" description="Low complexity" evidence="1">
    <location>
        <begin position="1336"/>
        <end position="1354"/>
    </location>
</feature>
<feature type="compositionally biased region" description="Polar residues" evidence="1">
    <location>
        <begin position="107"/>
        <end position="122"/>
    </location>
</feature>
<organism evidence="3 4">
    <name type="scientific">Cafeteria roenbergensis</name>
    <name type="common">Marine flagellate</name>
    <dbReference type="NCBI Taxonomy" id="33653"/>
    <lineage>
        <taxon>Eukaryota</taxon>
        <taxon>Sar</taxon>
        <taxon>Stramenopiles</taxon>
        <taxon>Bigyra</taxon>
        <taxon>Opalozoa</taxon>
        <taxon>Bicosoecida</taxon>
        <taxon>Cafeteriaceae</taxon>
        <taxon>Cafeteria</taxon>
    </lineage>
</organism>
<feature type="compositionally biased region" description="Low complexity" evidence="1">
    <location>
        <begin position="343"/>
        <end position="352"/>
    </location>
</feature>
<feature type="region of interest" description="Disordered" evidence="1">
    <location>
        <begin position="1482"/>
        <end position="1503"/>
    </location>
</feature>
<feature type="compositionally biased region" description="Low complexity" evidence="1">
    <location>
        <begin position="1441"/>
        <end position="1453"/>
    </location>
</feature>
<feature type="region of interest" description="Disordered" evidence="1">
    <location>
        <begin position="1"/>
        <end position="33"/>
    </location>
</feature>
<dbReference type="PANTHER" id="PTHR12296:SF21">
    <property type="entry name" value="DENN DOMAIN-CONTAINING PROTEIN 3"/>
    <property type="match status" value="1"/>
</dbReference>
<feature type="compositionally biased region" description="Low complexity" evidence="1">
    <location>
        <begin position="14"/>
        <end position="28"/>
    </location>
</feature>
<dbReference type="EMBL" id="VLTN01000032">
    <property type="protein sequence ID" value="KAA0150687.1"/>
    <property type="molecule type" value="Genomic_DNA"/>
</dbReference>
<feature type="compositionally biased region" description="Acidic residues" evidence="1">
    <location>
        <begin position="553"/>
        <end position="563"/>
    </location>
</feature>
<feature type="compositionally biased region" description="Gly residues" evidence="1">
    <location>
        <begin position="1225"/>
        <end position="1235"/>
    </location>
</feature>
<evidence type="ECO:0000313" key="4">
    <source>
        <dbReference type="Proteomes" id="UP000323011"/>
    </source>
</evidence>
<feature type="region of interest" description="Disordered" evidence="1">
    <location>
        <begin position="48"/>
        <end position="70"/>
    </location>
</feature>
<feature type="region of interest" description="Disordered" evidence="1">
    <location>
        <begin position="389"/>
        <end position="427"/>
    </location>
</feature>
<evidence type="ECO:0000313" key="3">
    <source>
        <dbReference type="EMBL" id="KAA0150687.1"/>
    </source>
</evidence>
<dbReference type="InterPro" id="IPR037516">
    <property type="entry name" value="Tripartite_DENN"/>
</dbReference>
<feature type="region of interest" description="Disordered" evidence="1">
    <location>
        <begin position="547"/>
        <end position="591"/>
    </location>
</feature>
<comment type="caution">
    <text evidence="3">The sequence shown here is derived from an EMBL/GenBank/DDBJ whole genome shotgun (WGS) entry which is preliminary data.</text>
</comment>
<dbReference type="SMART" id="SM00799">
    <property type="entry name" value="DENN"/>
    <property type="match status" value="1"/>
</dbReference>
<feature type="region of interest" description="Disordered" evidence="1">
    <location>
        <begin position="194"/>
        <end position="352"/>
    </location>
</feature>
<dbReference type="InterPro" id="IPR005113">
    <property type="entry name" value="uDENN_dom"/>
</dbReference>
<feature type="compositionally biased region" description="Low complexity" evidence="1">
    <location>
        <begin position="277"/>
        <end position="289"/>
    </location>
</feature>
<feature type="region of interest" description="Disordered" evidence="1">
    <location>
        <begin position="1218"/>
        <end position="1257"/>
    </location>
</feature>